<dbReference type="EMBL" id="OU503036">
    <property type="protein sequence ID" value="CAI9753968.1"/>
    <property type="molecule type" value="Genomic_DNA"/>
</dbReference>
<dbReference type="InterPro" id="IPR053198">
    <property type="entry name" value="Gynoecium_Dev_Regulator"/>
</dbReference>
<dbReference type="PANTHER" id="PTHR31066:SF66">
    <property type="entry name" value="PB1 DOMAIN-CONTAINING PROTEIN"/>
    <property type="match status" value="1"/>
</dbReference>
<accession>A0AAD1YMR5</accession>
<name>A0AAD1YMR5_9LAMI</name>
<evidence type="ECO:0000313" key="2">
    <source>
        <dbReference type="EMBL" id="CAI9753968.1"/>
    </source>
</evidence>
<evidence type="ECO:0000313" key="3">
    <source>
        <dbReference type="Proteomes" id="UP000834106"/>
    </source>
</evidence>
<dbReference type="Pfam" id="PF00564">
    <property type="entry name" value="PB1"/>
    <property type="match status" value="1"/>
</dbReference>
<reference evidence="2" key="1">
    <citation type="submission" date="2023-05" db="EMBL/GenBank/DDBJ databases">
        <authorList>
            <person name="Huff M."/>
        </authorList>
    </citation>
    <scope>NUCLEOTIDE SEQUENCE</scope>
</reference>
<gene>
    <name evidence="2" type="ORF">FPE_LOCUS1399</name>
</gene>
<dbReference type="InterPro" id="IPR000270">
    <property type="entry name" value="PB1_dom"/>
</dbReference>
<sequence>MNQDSTFDTNGTNCTGTIKFLYSYGGRIVPPSIEGHGGMLRYEGGHTRILSVDQSISFAELMVKFGDSCGYSVNMKCKLPKHDLDQLVSIKSKGELKSVKEDYDRASPGEKIRVVLFPIPVKQISPSPPTSYVDFPSGCKS</sequence>
<dbReference type="Gene3D" id="3.10.20.90">
    <property type="entry name" value="Phosphatidylinositol 3-kinase Catalytic Subunit, Chain A, domain 1"/>
    <property type="match status" value="1"/>
</dbReference>
<evidence type="ECO:0000259" key="1">
    <source>
        <dbReference type="SMART" id="SM00666"/>
    </source>
</evidence>
<organism evidence="2 3">
    <name type="scientific">Fraxinus pennsylvanica</name>
    <dbReference type="NCBI Taxonomy" id="56036"/>
    <lineage>
        <taxon>Eukaryota</taxon>
        <taxon>Viridiplantae</taxon>
        <taxon>Streptophyta</taxon>
        <taxon>Embryophyta</taxon>
        <taxon>Tracheophyta</taxon>
        <taxon>Spermatophyta</taxon>
        <taxon>Magnoliopsida</taxon>
        <taxon>eudicotyledons</taxon>
        <taxon>Gunneridae</taxon>
        <taxon>Pentapetalae</taxon>
        <taxon>asterids</taxon>
        <taxon>lamiids</taxon>
        <taxon>Lamiales</taxon>
        <taxon>Oleaceae</taxon>
        <taxon>Oleeae</taxon>
        <taxon>Fraxinus</taxon>
    </lineage>
</organism>
<feature type="domain" description="PB1" evidence="1">
    <location>
        <begin position="35"/>
        <end position="119"/>
    </location>
</feature>
<dbReference type="SUPFAM" id="SSF54277">
    <property type="entry name" value="CAD &amp; PB1 domains"/>
    <property type="match status" value="1"/>
</dbReference>
<proteinExistence type="predicted"/>
<dbReference type="Proteomes" id="UP000834106">
    <property type="component" value="Chromosome 1"/>
</dbReference>
<dbReference type="AlphaFoldDB" id="A0AAD1YMR5"/>
<keyword evidence="3" id="KW-1185">Reference proteome</keyword>
<protein>
    <recommendedName>
        <fullName evidence="1">PB1 domain-containing protein</fullName>
    </recommendedName>
</protein>
<dbReference type="PANTHER" id="PTHR31066">
    <property type="entry name" value="OS05G0427100 PROTEIN-RELATED"/>
    <property type="match status" value="1"/>
</dbReference>
<dbReference type="SMART" id="SM00666">
    <property type="entry name" value="PB1"/>
    <property type="match status" value="1"/>
</dbReference>